<evidence type="ECO:0000256" key="8">
    <source>
        <dbReference type="ARBA" id="ARBA00049336"/>
    </source>
</evidence>
<name>A0A7J9P4V9_METMI</name>
<dbReference type="FunFam" id="3.90.550.10:FF:000023">
    <property type="entry name" value="Glucose-1-phosphate thymidylyltransferase"/>
    <property type="match status" value="1"/>
</dbReference>
<evidence type="ECO:0000256" key="7">
    <source>
        <dbReference type="ARBA" id="ARBA00022842"/>
    </source>
</evidence>
<evidence type="ECO:0000256" key="3">
    <source>
        <dbReference type="ARBA" id="ARBA00012461"/>
    </source>
</evidence>
<evidence type="ECO:0000256" key="6">
    <source>
        <dbReference type="ARBA" id="ARBA00022723"/>
    </source>
</evidence>
<comment type="cofactor">
    <cofactor evidence="1">
        <name>Mg(2+)</name>
        <dbReference type="ChEBI" id="CHEBI:18420"/>
    </cofactor>
</comment>
<evidence type="ECO:0000256" key="2">
    <source>
        <dbReference type="ARBA" id="ARBA00010480"/>
    </source>
</evidence>
<dbReference type="CDD" id="cd02538">
    <property type="entry name" value="G1P_TT_short"/>
    <property type="match status" value="1"/>
</dbReference>
<comment type="catalytic activity">
    <reaction evidence="8">
        <text>dTTP + alpha-D-glucose 1-phosphate + H(+) = dTDP-alpha-D-glucose + diphosphate</text>
        <dbReference type="Rhea" id="RHEA:15225"/>
        <dbReference type="ChEBI" id="CHEBI:15378"/>
        <dbReference type="ChEBI" id="CHEBI:33019"/>
        <dbReference type="ChEBI" id="CHEBI:37568"/>
        <dbReference type="ChEBI" id="CHEBI:57477"/>
        <dbReference type="ChEBI" id="CHEBI:58601"/>
        <dbReference type="EC" id="2.7.7.24"/>
    </reaction>
</comment>
<keyword evidence="7" id="KW-0460">Magnesium</keyword>
<protein>
    <recommendedName>
        <fullName evidence="3">glucose-1-phosphate thymidylyltransferase</fullName>
        <ecNumber evidence="3">2.7.7.24</ecNumber>
    </recommendedName>
</protein>
<keyword evidence="6" id="KW-0479">Metal-binding</keyword>
<dbReference type="InterPro" id="IPR005907">
    <property type="entry name" value="G1P_thy_trans_s"/>
</dbReference>
<dbReference type="AlphaFoldDB" id="A0A7J9P4V9"/>
<keyword evidence="5 10" id="KW-0548">Nucleotidyltransferase</keyword>
<dbReference type="PANTHER" id="PTHR43532:SF1">
    <property type="entry name" value="GLUCOSE-1-PHOSPHATE THYMIDYLYLTRANSFERASE 1"/>
    <property type="match status" value="1"/>
</dbReference>
<dbReference type="Proteomes" id="UP000522365">
    <property type="component" value="Unassembled WGS sequence"/>
</dbReference>
<dbReference type="RefSeq" id="WP_181504224.1">
    <property type="nucleotide sequence ID" value="NZ_JACDUK010000002.1"/>
</dbReference>
<dbReference type="InterPro" id="IPR029044">
    <property type="entry name" value="Nucleotide-diphossugar_trans"/>
</dbReference>
<evidence type="ECO:0000313" key="10">
    <source>
        <dbReference type="EMBL" id="MBA2853116.1"/>
    </source>
</evidence>
<comment type="similarity">
    <text evidence="2">Belongs to the glucose-1-phosphate thymidylyltransferase family.</text>
</comment>
<sequence length="291" mass="32525">MKGIILAGGSGTRLYPMTYAGNKHLMPLFNKPMIYYSLSVLMLSKIKDILIISTPEAIPAYEKLFGNGDQLGINITYAEQAEPKGLAEAFIIGEEFIGNDSVCLILGDNIVYGSGLTGILEKSSKIVENNGGAIVFGQYVNDPQRYGVLEFDKNKNITKIIEKPKNPPSNYAVIGLYYYDNEIINISKSIKPSDRGELEITDVNNVYLDKNKLNVEVFPRGIAWFDAGTHESFLDASNYIHAIEKRMSLMVGCIEEVAYKNGWISKKQLLRLAEPLLKTEYGKYLERISKE</sequence>
<feature type="domain" description="Nucleotidyl transferase" evidence="9">
    <location>
        <begin position="2"/>
        <end position="241"/>
    </location>
</feature>
<dbReference type="SUPFAM" id="SSF53448">
    <property type="entry name" value="Nucleotide-diphospho-sugar transferases"/>
    <property type="match status" value="1"/>
</dbReference>
<dbReference type="GO" id="GO:0008879">
    <property type="term" value="F:glucose-1-phosphate thymidylyltransferase activity"/>
    <property type="evidence" value="ECO:0007669"/>
    <property type="project" value="UniProtKB-EC"/>
</dbReference>
<comment type="caution">
    <text evidence="10">The sequence shown here is derived from an EMBL/GenBank/DDBJ whole genome shotgun (WGS) entry which is preliminary data.</text>
</comment>
<dbReference type="Pfam" id="PF00483">
    <property type="entry name" value="NTP_transferase"/>
    <property type="match status" value="1"/>
</dbReference>
<evidence type="ECO:0000259" key="9">
    <source>
        <dbReference type="Pfam" id="PF00483"/>
    </source>
</evidence>
<dbReference type="PANTHER" id="PTHR43532">
    <property type="entry name" value="GLUCOSE-1-PHOSPHATE THYMIDYLYLTRANSFERASE"/>
    <property type="match status" value="1"/>
</dbReference>
<dbReference type="EC" id="2.7.7.24" evidence="3"/>
<keyword evidence="4 10" id="KW-0808">Transferase</keyword>
<dbReference type="GO" id="GO:0046872">
    <property type="term" value="F:metal ion binding"/>
    <property type="evidence" value="ECO:0007669"/>
    <property type="project" value="UniProtKB-KW"/>
</dbReference>
<dbReference type="InterPro" id="IPR005835">
    <property type="entry name" value="NTP_transferase_dom"/>
</dbReference>
<reference evidence="10 11" key="1">
    <citation type="submission" date="2020-07" db="EMBL/GenBank/DDBJ databases">
        <title>Genomic Encyclopedia of Type Strains, Phase IV (KMG-V): Genome sequencing to study the core and pangenomes of soil and plant-associated prokaryotes.</title>
        <authorList>
            <person name="Whitman W."/>
        </authorList>
    </citation>
    <scope>NUCLEOTIDE SEQUENCE [LARGE SCALE GENOMIC DNA]</scope>
    <source>
        <strain evidence="10 11">S1</strain>
    </source>
</reference>
<evidence type="ECO:0000256" key="5">
    <source>
        <dbReference type="ARBA" id="ARBA00022695"/>
    </source>
</evidence>
<evidence type="ECO:0000256" key="1">
    <source>
        <dbReference type="ARBA" id="ARBA00001946"/>
    </source>
</evidence>
<dbReference type="Gene3D" id="3.90.550.10">
    <property type="entry name" value="Spore Coat Polysaccharide Biosynthesis Protein SpsA, Chain A"/>
    <property type="match status" value="1"/>
</dbReference>
<dbReference type="NCBIfam" id="TIGR01207">
    <property type="entry name" value="rmlA"/>
    <property type="match status" value="1"/>
</dbReference>
<gene>
    <name evidence="10" type="ORF">HNP89_001073</name>
</gene>
<accession>A0A7J9P4V9</accession>
<evidence type="ECO:0000313" key="11">
    <source>
        <dbReference type="Proteomes" id="UP000522365"/>
    </source>
</evidence>
<proteinExistence type="inferred from homology"/>
<organism evidence="10 11">
    <name type="scientific">Methanococcus maripaludis</name>
    <name type="common">Methanococcus deltae</name>
    <dbReference type="NCBI Taxonomy" id="39152"/>
    <lineage>
        <taxon>Archaea</taxon>
        <taxon>Methanobacteriati</taxon>
        <taxon>Methanobacteriota</taxon>
        <taxon>Methanomada group</taxon>
        <taxon>Methanococci</taxon>
        <taxon>Methanococcales</taxon>
        <taxon>Methanococcaceae</taxon>
        <taxon>Methanococcus</taxon>
    </lineage>
</organism>
<evidence type="ECO:0000256" key="4">
    <source>
        <dbReference type="ARBA" id="ARBA00022679"/>
    </source>
</evidence>
<dbReference type="EMBL" id="JACDUK010000002">
    <property type="protein sequence ID" value="MBA2853116.1"/>
    <property type="molecule type" value="Genomic_DNA"/>
</dbReference>